<keyword evidence="6 11" id="KW-0067">ATP-binding</keyword>
<comment type="similarity">
    <text evidence="11">Belongs to the RNA cytidine acetyltransferase family. NAT10 subfamily.</text>
</comment>
<dbReference type="HAMAP" id="MF_03211">
    <property type="entry name" value="RNA_acetyltr_Nat10"/>
    <property type="match status" value="1"/>
</dbReference>
<dbReference type="InterPro" id="IPR007807">
    <property type="entry name" value="TcmA/NAT10_helicase"/>
</dbReference>
<evidence type="ECO:0000313" key="14">
    <source>
        <dbReference type="Proteomes" id="UP000694867"/>
    </source>
</evidence>
<dbReference type="FunFam" id="3.40.50.11040:FF:000002">
    <property type="entry name" value="RNA cytidine acetyltransferase"/>
    <property type="match status" value="1"/>
</dbReference>
<dbReference type="InterPro" id="IPR016181">
    <property type="entry name" value="Acyl_CoA_acyltransferase"/>
</dbReference>
<dbReference type="PANTHER" id="PTHR10925:SF5">
    <property type="entry name" value="RNA CYTIDINE ACETYLTRANSFERASE"/>
    <property type="match status" value="1"/>
</dbReference>
<dbReference type="PROSITE" id="PS51186">
    <property type="entry name" value="GNAT"/>
    <property type="match status" value="1"/>
</dbReference>
<comment type="subcellular location">
    <subcellularLocation>
        <location evidence="1 11">Nucleus</location>
        <location evidence="1 11">Nucleolus</location>
    </subcellularLocation>
</comment>
<dbReference type="InterPro" id="IPR033688">
    <property type="entry name" value="NAT10"/>
</dbReference>
<keyword evidence="14" id="KW-1185">Reference proteome</keyword>
<dbReference type="GO" id="GO:0005524">
    <property type="term" value="F:ATP binding"/>
    <property type="evidence" value="ECO:0007669"/>
    <property type="project" value="UniProtKB-UniRule"/>
</dbReference>
<comment type="catalytic activity">
    <reaction evidence="11">
        <text>a cytidine in tRNA + acetyl-CoA + ATP + H2O = an N(4)-acetylcytidine in tRNA + ADP + phosphate + CoA + H(+)</text>
        <dbReference type="Rhea" id="RHEA:53876"/>
        <dbReference type="Rhea" id="RHEA-COMP:13670"/>
        <dbReference type="Rhea" id="RHEA-COMP:13671"/>
        <dbReference type="ChEBI" id="CHEBI:15377"/>
        <dbReference type="ChEBI" id="CHEBI:15378"/>
        <dbReference type="ChEBI" id="CHEBI:30616"/>
        <dbReference type="ChEBI" id="CHEBI:43474"/>
        <dbReference type="ChEBI" id="CHEBI:57287"/>
        <dbReference type="ChEBI" id="CHEBI:57288"/>
        <dbReference type="ChEBI" id="CHEBI:74900"/>
        <dbReference type="ChEBI" id="CHEBI:82748"/>
        <dbReference type="ChEBI" id="CHEBI:456216"/>
    </reaction>
</comment>
<name>A0AAJ7L4Z3_9ACAR</name>
<dbReference type="Pfam" id="PF05127">
    <property type="entry name" value="NAT10_TcmA_helicase"/>
    <property type="match status" value="1"/>
</dbReference>
<dbReference type="EC" id="2.3.1.-" evidence="11"/>
<protein>
    <recommendedName>
        <fullName evidence="10 11">RNA cytidine acetyltransferase</fullName>
        <ecNumber evidence="11">2.3.1.-</ecNumber>
    </recommendedName>
    <alternativeName>
        <fullName evidence="11">18S rRNA cytosine acetyltransferase</fullName>
    </alternativeName>
</protein>
<dbReference type="GO" id="GO:0051391">
    <property type="term" value="P:tRNA acetylation"/>
    <property type="evidence" value="ECO:0007669"/>
    <property type="project" value="UniProtKB-UniRule"/>
</dbReference>
<feature type="binding site" evidence="11">
    <location>
        <begin position="283"/>
        <end position="292"/>
    </location>
    <ligand>
        <name>ATP</name>
        <dbReference type="ChEBI" id="CHEBI:30616"/>
    </ligand>
</feature>
<dbReference type="Pfam" id="PF08351">
    <property type="entry name" value="TmcA_N"/>
    <property type="match status" value="1"/>
</dbReference>
<comment type="caution">
    <text evidence="11">Lacks conserved residue(s) required for the propagation of feature annotation.</text>
</comment>
<evidence type="ECO:0000256" key="6">
    <source>
        <dbReference type="ARBA" id="ARBA00022840"/>
    </source>
</evidence>
<evidence type="ECO:0000256" key="12">
    <source>
        <dbReference type="SAM" id="MobiDB-lite"/>
    </source>
</evidence>
<dbReference type="SUPFAM" id="SSF55729">
    <property type="entry name" value="Acyl-CoA N-acyltransferases (Nat)"/>
    <property type="match status" value="1"/>
</dbReference>
<evidence type="ECO:0000313" key="15">
    <source>
        <dbReference type="RefSeq" id="XP_018494573.1"/>
    </source>
</evidence>
<keyword evidence="5 11" id="KW-0547">Nucleotide-binding</keyword>
<dbReference type="KEGG" id="goe:100905766"/>
<evidence type="ECO:0000256" key="5">
    <source>
        <dbReference type="ARBA" id="ARBA00022741"/>
    </source>
</evidence>
<gene>
    <name evidence="15" type="primary">LOC100905766</name>
</gene>
<dbReference type="InterPro" id="IPR013562">
    <property type="entry name" value="TmcA/NAT10_N"/>
</dbReference>
<keyword evidence="7 11" id="KW-0539">Nucleus</keyword>
<feature type="binding site" evidence="11">
    <location>
        <position position="455"/>
    </location>
    <ligand>
        <name>ATP</name>
        <dbReference type="ChEBI" id="CHEBI:30616"/>
    </ligand>
</feature>
<comment type="function">
    <text evidence="11">RNA cytidine acetyltransferase with specificity toward both 18S rRNA and tRNAs. Catalyzes the formation of N(4)-acetylcytidine (ac4C) in 18S rRNA. Required for early nucleolar cleavages of precursor rRNA at sites A0, A1 and A2 during 18S rRNA synthesis. Catalyzes the formation of ac4C in serine and leucine tRNAs. Requires a tRNA-binding adapter protein for full tRNA acetyltransferase activity but not for 18S rRNA acetylation.</text>
</comment>
<dbReference type="InterPro" id="IPR027992">
    <property type="entry name" value="tRNA_bind_dom"/>
</dbReference>
<dbReference type="GO" id="GO:1904812">
    <property type="term" value="P:rRNA acetylation involved in maturation of SSU-rRNA"/>
    <property type="evidence" value="ECO:0007669"/>
    <property type="project" value="InterPro"/>
</dbReference>
<dbReference type="GO" id="GO:0000049">
    <property type="term" value="F:tRNA binding"/>
    <property type="evidence" value="ECO:0007669"/>
    <property type="project" value="TreeGrafter"/>
</dbReference>
<evidence type="ECO:0000256" key="2">
    <source>
        <dbReference type="ARBA" id="ARBA00022552"/>
    </source>
</evidence>
<dbReference type="GO" id="GO:0005730">
    <property type="term" value="C:nucleolus"/>
    <property type="evidence" value="ECO:0007669"/>
    <property type="project" value="UniProtKB-SubCell"/>
</dbReference>
<feature type="compositionally biased region" description="Basic residues" evidence="12">
    <location>
        <begin position="983"/>
        <end position="993"/>
    </location>
</feature>
<dbReference type="Pfam" id="PF13725">
    <property type="entry name" value="tRNA_bind_2"/>
    <property type="match status" value="1"/>
</dbReference>
<evidence type="ECO:0000256" key="1">
    <source>
        <dbReference type="ARBA" id="ARBA00004604"/>
    </source>
</evidence>
<evidence type="ECO:0000256" key="4">
    <source>
        <dbReference type="ARBA" id="ARBA00022694"/>
    </source>
</evidence>
<dbReference type="FunFam" id="3.40.50.300:FF:002218">
    <property type="entry name" value="tRNA(Met) cytidine acetyltransferase TmcA"/>
    <property type="match status" value="1"/>
</dbReference>
<dbReference type="Gene3D" id="3.40.630.30">
    <property type="match status" value="1"/>
</dbReference>
<dbReference type="Gene3D" id="3.40.50.11040">
    <property type="match status" value="1"/>
</dbReference>
<dbReference type="InterPro" id="IPR027417">
    <property type="entry name" value="P-loop_NTPase"/>
</dbReference>
<dbReference type="RefSeq" id="XP_018494573.1">
    <property type="nucleotide sequence ID" value="XM_018639057.1"/>
</dbReference>
<dbReference type="GO" id="GO:1990883">
    <property type="term" value="F:18S rRNA cytidine N-acetyltransferase activity"/>
    <property type="evidence" value="ECO:0007669"/>
    <property type="project" value="TreeGrafter"/>
</dbReference>
<feature type="binding site" evidence="11">
    <location>
        <begin position="613"/>
        <end position="615"/>
    </location>
    <ligand>
        <name>acetyl-CoA</name>
        <dbReference type="ChEBI" id="CHEBI:57288"/>
    </ligand>
</feature>
<dbReference type="InterPro" id="IPR000182">
    <property type="entry name" value="GNAT_dom"/>
</dbReference>
<proteinExistence type="inferred from homology"/>
<dbReference type="InterPro" id="IPR032672">
    <property type="entry name" value="TmcA/NAT10/Kre33"/>
</dbReference>
<evidence type="ECO:0000256" key="8">
    <source>
        <dbReference type="ARBA" id="ARBA00023315"/>
    </source>
</evidence>
<feature type="domain" description="N-acetyltransferase" evidence="13">
    <location>
        <begin position="544"/>
        <end position="731"/>
    </location>
</feature>
<dbReference type="Gene3D" id="3.40.50.300">
    <property type="entry name" value="P-loop containing nucleotide triphosphate hydrolases"/>
    <property type="match status" value="1"/>
</dbReference>
<dbReference type="GeneID" id="100905766"/>
<evidence type="ECO:0000256" key="9">
    <source>
        <dbReference type="ARBA" id="ARBA00052133"/>
    </source>
</evidence>
<dbReference type="Proteomes" id="UP000694867">
    <property type="component" value="Unplaced"/>
</dbReference>
<accession>A0AAJ7L4Z3</accession>
<feature type="binding site" evidence="11">
    <location>
        <begin position="620"/>
        <end position="626"/>
    </location>
    <ligand>
        <name>acetyl-CoA</name>
        <dbReference type="ChEBI" id="CHEBI:57288"/>
    </ligand>
</feature>
<organism evidence="14 15">
    <name type="scientific">Galendromus occidentalis</name>
    <name type="common">western predatory mite</name>
    <dbReference type="NCBI Taxonomy" id="34638"/>
    <lineage>
        <taxon>Eukaryota</taxon>
        <taxon>Metazoa</taxon>
        <taxon>Ecdysozoa</taxon>
        <taxon>Arthropoda</taxon>
        <taxon>Chelicerata</taxon>
        <taxon>Arachnida</taxon>
        <taxon>Acari</taxon>
        <taxon>Parasitiformes</taxon>
        <taxon>Mesostigmata</taxon>
        <taxon>Gamasina</taxon>
        <taxon>Phytoseioidea</taxon>
        <taxon>Phytoseiidae</taxon>
        <taxon>Typhlodrominae</taxon>
        <taxon>Galendromus</taxon>
    </lineage>
</organism>
<keyword evidence="4 11" id="KW-0819">tRNA processing</keyword>
<dbReference type="CDD" id="cd04301">
    <property type="entry name" value="NAT_SF"/>
    <property type="match status" value="1"/>
</dbReference>
<dbReference type="GO" id="GO:0030686">
    <property type="term" value="C:90S preribosome"/>
    <property type="evidence" value="ECO:0007669"/>
    <property type="project" value="TreeGrafter"/>
</dbReference>
<sequence length="1008" mass="113950">MKRKKIDNRIRVLIQNGVAKKQRSMFLIVGPKAREQVVILHHMLSKSVVKARPSVLWCYKKNLGFTTHRQKRMKEIQKKVRNGTMDVNEQDPFELFVSSTQIRYTYYHETHKILGQTFGMLVLQDFEAMTPNILARTVETVEGGGIICILLHTVDSLKQLYTMTMDVHSRYRTEVHTRVVNRFNERFLLSLADHADCLVVDDKLNILPLSSKAADITPIDASEISDEKASELADLKSSLSEAPVAPIVNLCVTTSQIQALMLMLDVLAEKSMKATVALTAGRGRGKSASLGLAIAAAIATGYCNVFVTAPSPENLKTVFEFIVKGFDVMKYEQHIDFDVVQSTNPEFKKSIVRIVMHQQGQPRQIVQYIHPQDYKYAAQAELLVIDEAAAIPLPVVKNLMGNYMVFLSSTINGYEGTGRSLSLKLIAQLRKDSVTAGADSSSRSLKEFQMEESIRYKPGDLCEKWLNQLLCFDASIGQQFKGAGCPPPNDCQLYYVNRDSLFSYHKVSEMFLQEIVGLYVASHYKNSPNDLQLLSDAPAHHIFVLLGPVQDSKLPQVLCVIQLCYEGGISSESANYHLSRDQQPSGDLIPWTVAQQFQDANFAKYSGARIVRIATHPDYQSMGYGKRAMQLLAEFYQGYHPSLSETDPTNPTAMDEITDSGTDLLNEIIEPRKSLPPLLLKLEEFQPRQLDYIGVSFGLTNNLFRFWKSLGYVPVYVRQTPNELTGEHSCIVVKSLHDESWTSLLFKDFRKRFSALLGFQLRSLESKLASNVIVNSVHTTTVDLTLEDLEREFSVHDVKRLEQYCGNLADYHLVMDMIPIAAKWYFLGHMGDMHISLVQQCILLAVGLQHRSVDDIAKDLDIDRVQCLGLFNRTMRKFLTRFQQLKEQRIVEADFGDAKTADGSELKPLKKSLKRDLEEGAAKFERKQKEDLLKELNLDQYSIKGTDDEWKTALGNKGKALISIKSLNKQADDDEEGAETGKRFKRDSGKHHGQKDLKMKKTKFKGRR</sequence>
<dbReference type="AlphaFoldDB" id="A0AAJ7L4Z3"/>
<dbReference type="PANTHER" id="PTHR10925">
    <property type="entry name" value="N-ACETYLTRANSFERASE 10"/>
    <property type="match status" value="1"/>
</dbReference>
<comment type="catalytic activity">
    <reaction evidence="9 11">
        <text>a cytidine in 18S rRNA + acetyl-CoA + ATP + H2O = an N(4)-acetylcytidine in 18S rRNA + ADP + phosphate + CoA + H(+)</text>
        <dbReference type="Rhea" id="RHEA:51424"/>
        <dbReference type="Rhea" id="RHEA-COMP:13575"/>
        <dbReference type="Rhea" id="RHEA-COMP:13576"/>
        <dbReference type="ChEBI" id="CHEBI:15377"/>
        <dbReference type="ChEBI" id="CHEBI:15378"/>
        <dbReference type="ChEBI" id="CHEBI:30616"/>
        <dbReference type="ChEBI" id="CHEBI:43474"/>
        <dbReference type="ChEBI" id="CHEBI:57287"/>
        <dbReference type="ChEBI" id="CHEBI:57288"/>
        <dbReference type="ChEBI" id="CHEBI:74900"/>
        <dbReference type="ChEBI" id="CHEBI:82748"/>
        <dbReference type="ChEBI" id="CHEBI:456216"/>
    </reaction>
</comment>
<evidence type="ECO:0000256" key="10">
    <source>
        <dbReference type="ARBA" id="ARBA00068357"/>
    </source>
</evidence>
<dbReference type="Pfam" id="PF13718">
    <property type="entry name" value="GNAT_acetyltr_2"/>
    <property type="match status" value="1"/>
</dbReference>
<keyword evidence="8 11" id="KW-0012">Acyltransferase</keyword>
<reference evidence="15" key="1">
    <citation type="submission" date="2025-08" db="UniProtKB">
        <authorList>
            <consortium name="RefSeq"/>
        </authorList>
    </citation>
    <scope>IDENTIFICATION</scope>
</reference>
<keyword evidence="3 11" id="KW-0808">Transferase</keyword>
<evidence type="ECO:0000256" key="7">
    <source>
        <dbReference type="ARBA" id="ARBA00023242"/>
    </source>
</evidence>
<evidence type="ECO:0000259" key="13">
    <source>
        <dbReference type="PROSITE" id="PS51186"/>
    </source>
</evidence>
<evidence type="ECO:0000256" key="3">
    <source>
        <dbReference type="ARBA" id="ARBA00022679"/>
    </source>
</evidence>
<evidence type="ECO:0000256" key="11">
    <source>
        <dbReference type="HAMAP-Rule" id="MF_03211"/>
    </source>
</evidence>
<feature type="region of interest" description="Disordered" evidence="12">
    <location>
        <begin position="966"/>
        <end position="1008"/>
    </location>
</feature>
<keyword evidence="2 11" id="KW-0698">rRNA processing</keyword>